<organism evidence="2 3">
    <name type="scientific">Alkalimonas cellulosilytica</name>
    <dbReference type="NCBI Taxonomy" id="3058395"/>
    <lineage>
        <taxon>Bacteria</taxon>
        <taxon>Pseudomonadati</taxon>
        <taxon>Pseudomonadota</taxon>
        <taxon>Gammaproteobacteria</taxon>
        <taxon>Alkalimonas</taxon>
    </lineage>
</organism>
<dbReference type="Pfam" id="PF11871">
    <property type="entry name" value="DUF3391"/>
    <property type="match status" value="1"/>
</dbReference>
<dbReference type="Gene3D" id="1.10.3210.10">
    <property type="entry name" value="Hypothetical protein af1432"/>
    <property type="match status" value="2"/>
</dbReference>
<proteinExistence type="predicted"/>
<dbReference type="EMBL" id="JAUHLI010000013">
    <property type="protein sequence ID" value="MEE2002446.1"/>
    <property type="molecule type" value="Genomic_DNA"/>
</dbReference>
<dbReference type="PANTHER" id="PTHR43155">
    <property type="entry name" value="CYCLIC DI-GMP PHOSPHODIESTERASE PA4108-RELATED"/>
    <property type="match status" value="1"/>
</dbReference>
<dbReference type="SMART" id="SM00471">
    <property type="entry name" value="HDc"/>
    <property type="match status" value="1"/>
</dbReference>
<evidence type="ECO:0000259" key="1">
    <source>
        <dbReference type="SMART" id="SM00471"/>
    </source>
</evidence>
<dbReference type="RefSeq" id="WP_330129513.1">
    <property type="nucleotide sequence ID" value="NZ_JAUHLI010000013.1"/>
</dbReference>
<name>A0ABU7J7E6_9GAMM</name>
<sequence>MALQEVTLQQLQPGDFVVRVSQQTGDVLIKEAGLVRSQKTIELLRKKGVLRVWIDPDLAARKPPVEHDAAGSVDSPATVVAESEVIRVDFSAELPKAEKTWQQLKHKQSRLFDSCRRQQAIDLELVQEVSCGLADSVSRNQDVLLCLSRIAQSSDDLLQHAINCAVYMAAFGQQLQLAKGLVQDLIMAALLHDMGKVTLGEATSDVDAIPASLKLLAPMSRLPAEVSLWVAQHCAHLDGSGSPKGLKNHQISQGARMLAIVNQYDNLSHPMRKKPLNPQLASKKLLEKTPGQLDSELTQRFIRCIGIYPPGSVVKLHSGKLALVLENNPKKPTQPKVKVFYHSQHQHHLPAKVLDLAKHQEEFIDYCVDLEQYGLEASNYL</sequence>
<keyword evidence="3" id="KW-1185">Reference proteome</keyword>
<protein>
    <submittedName>
        <fullName evidence="2">DUF3391 domain-containing protein</fullName>
    </submittedName>
</protein>
<gene>
    <name evidence="2" type="ORF">QWY20_13365</name>
</gene>
<feature type="domain" description="HD/PDEase" evidence="1">
    <location>
        <begin position="153"/>
        <end position="276"/>
    </location>
</feature>
<dbReference type="Pfam" id="PF13487">
    <property type="entry name" value="HD_5"/>
    <property type="match status" value="1"/>
</dbReference>
<evidence type="ECO:0000313" key="3">
    <source>
        <dbReference type="Proteomes" id="UP001336314"/>
    </source>
</evidence>
<dbReference type="CDD" id="cd00077">
    <property type="entry name" value="HDc"/>
    <property type="match status" value="1"/>
</dbReference>
<dbReference type="PANTHER" id="PTHR43155:SF2">
    <property type="entry name" value="CYCLIC DI-GMP PHOSPHODIESTERASE PA4108"/>
    <property type="match status" value="1"/>
</dbReference>
<reference evidence="2 3" key="1">
    <citation type="submission" date="2023-07" db="EMBL/GenBank/DDBJ databases">
        <title>Alkalimonas sp., MEB108 novel, alkaliphilic bacterium isolated from Lonar Lake, India.</title>
        <authorList>
            <person name="Joshi A."/>
            <person name="Thite S."/>
        </authorList>
    </citation>
    <scope>NUCLEOTIDE SEQUENCE [LARGE SCALE GENOMIC DNA]</scope>
    <source>
        <strain evidence="2 3">MEB108</strain>
    </source>
</reference>
<dbReference type="InterPro" id="IPR021812">
    <property type="entry name" value="DUF3391"/>
</dbReference>
<evidence type="ECO:0000313" key="2">
    <source>
        <dbReference type="EMBL" id="MEE2002446.1"/>
    </source>
</evidence>
<accession>A0ABU7J7E6</accession>
<dbReference type="SUPFAM" id="SSF109604">
    <property type="entry name" value="HD-domain/PDEase-like"/>
    <property type="match status" value="1"/>
</dbReference>
<comment type="caution">
    <text evidence="2">The sequence shown here is derived from an EMBL/GenBank/DDBJ whole genome shotgun (WGS) entry which is preliminary data.</text>
</comment>
<dbReference type="Proteomes" id="UP001336314">
    <property type="component" value="Unassembled WGS sequence"/>
</dbReference>
<dbReference type="InterPro" id="IPR003607">
    <property type="entry name" value="HD/PDEase_dom"/>
</dbReference>